<evidence type="ECO:0000256" key="3">
    <source>
        <dbReference type="ARBA" id="ARBA00022527"/>
    </source>
</evidence>
<feature type="non-terminal residue" evidence="14">
    <location>
        <position position="404"/>
    </location>
</feature>
<dbReference type="AlphaFoldDB" id="A0AAV7CJ33"/>
<dbReference type="Gene3D" id="3.30.200.20">
    <property type="entry name" value="Phosphorylase Kinase, domain 1"/>
    <property type="match status" value="1"/>
</dbReference>
<dbReference type="Gene3D" id="1.10.510.10">
    <property type="entry name" value="Transferase(Phosphotransferase) domain 1"/>
    <property type="match status" value="2"/>
</dbReference>
<dbReference type="InterPro" id="IPR008271">
    <property type="entry name" value="Ser/Thr_kinase_AS"/>
</dbReference>
<evidence type="ECO:0000313" key="15">
    <source>
        <dbReference type="Proteomes" id="UP000824782"/>
    </source>
</evidence>
<evidence type="ECO:0000256" key="6">
    <source>
        <dbReference type="ARBA" id="ARBA00022777"/>
    </source>
</evidence>
<evidence type="ECO:0000256" key="4">
    <source>
        <dbReference type="ARBA" id="ARBA00022679"/>
    </source>
</evidence>
<dbReference type="SUPFAM" id="SSF56112">
    <property type="entry name" value="Protein kinase-like (PK-like)"/>
    <property type="match status" value="1"/>
</dbReference>
<organism evidence="14 15">
    <name type="scientific">Engystomops pustulosus</name>
    <name type="common">Tungara frog</name>
    <name type="synonym">Physalaemus pustulosus</name>
    <dbReference type="NCBI Taxonomy" id="76066"/>
    <lineage>
        <taxon>Eukaryota</taxon>
        <taxon>Metazoa</taxon>
        <taxon>Chordata</taxon>
        <taxon>Craniata</taxon>
        <taxon>Vertebrata</taxon>
        <taxon>Euteleostomi</taxon>
        <taxon>Amphibia</taxon>
        <taxon>Batrachia</taxon>
        <taxon>Anura</taxon>
        <taxon>Neobatrachia</taxon>
        <taxon>Hyloidea</taxon>
        <taxon>Leptodactylidae</taxon>
        <taxon>Leiuperinae</taxon>
        <taxon>Engystomops</taxon>
    </lineage>
</organism>
<comment type="similarity">
    <text evidence="1">Belongs to the protein kinase superfamily. NEK Ser/Thr protein kinase family. NIMA subfamily.</text>
</comment>
<dbReference type="InterPro" id="IPR011009">
    <property type="entry name" value="Kinase-like_dom_sf"/>
</dbReference>
<dbReference type="EC" id="2.7.11.1" evidence="2"/>
<keyword evidence="7 10" id="KW-0067">ATP-binding</keyword>
<dbReference type="EMBL" id="WNYA01000002">
    <property type="protein sequence ID" value="KAG8585054.1"/>
    <property type="molecule type" value="Genomic_DNA"/>
</dbReference>
<evidence type="ECO:0000256" key="2">
    <source>
        <dbReference type="ARBA" id="ARBA00012513"/>
    </source>
</evidence>
<feature type="binding site" evidence="10">
    <location>
        <position position="43"/>
    </location>
    <ligand>
        <name>ATP</name>
        <dbReference type="ChEBI" id="CHEBI:30616"/>
    </ligand>
</feature>
<evidence type="ECO:0000259" key="13">
    <source>
        <dbReference type="PROSITE" id="PS50011"/>
    </source>
</evidence>
<dbReference type="PROSITE" id="PS00108">
    <property type="entry name" value="PROTEIN_KINASE_ST"/>
    <property type="match status" value="1"/>
</dbReference>
<evidence type="ECO:0000256" key="10">
    <source>
        <dbReference type="PROSITE-ProRule" id="PRU10141"/>
    </source>
</evidence>
<evidence type="ECO:0000256" key="8">
    <source>
        <dbReference type="ARBA" id="ARBA00047899"/>
    </source>
</evidence>
<evidence type="ECO:0000256" key="11">
    <source>
        <dbReference type="RuleBase" id="RU000304"/>
    </source>
</evidence>
<accession>A0AAV7CJ33</accession>
<dbReference type="Proteomes" id="UP000824782">
    <property type="component" value="Unassembled WGS sequence"/>
</dbReference>
<dbReference type="GO" id="GO:0004674">
    <property type="term" value="F:protein serine/threonine kinase activity"/>
    <property type="evidence" value="ECO:0007669"/>
    <property type="project" value="UniProtKB-KW"/>
</dbReference>
<comment type="caution">
    <text evidence="14">The sequence shown here is derived from an EMBL/GenBank/DDBJ whole genome shotgun (WGS) entry which is preliminary data.</text>
</comment>
<dbReference type="EMBL" id="WNYA01000002">
    <property type="protein sequence ID" value="KAG8585053.1"/>
    <property type="molecule type" value="Genomic_DNA"/>
</dbReference>
<dbReference type="PROSITE" id="PS50011">
    <property type="entry name" value="PROTEIN_KINASE_DOM"/>
    <property type="match status" value="1"/>
</dbReference>
<dbReference type="InterPro" id="IPR000719">
    <property type="entry name" value="Prot_kinase_dom"/>
</dbReference>
<comment type="catalytic activity">
    <reaction evidence="9">
        <text>L-seryl-[protein] + ATP = O-phospho-L-seryl-[protein] + ADP + H(+)</text>
        <dbReference type="Rhea" id="RHEA:17989"/>
        <dbReference type="Rhea" id="RHEA-COMP:9863"/>
        <dbReference type="Rhea" id="RHEA-COMP:11604"/>
        <dbReference type="ChEBI" id="CHEBI:15378"/>
        <dbReference type="ChEBI" id="CHEBI:29999"/>
        <dbReference type="ChEBI" id="CHEBI:30616"/>
        <dbReference type="ChEBI" id="CHEBI:83421"/>
        <dbReference type="ChEBI" id="CHEBI:456216"/>
        <dbReference type="EC" id="2.7.11.1"/>
    </reaction>
</comment>
<feature type="compositionally biased region" description="Polar residues" evidence="12">
    <location>
        <begin position="368"/>
        <end position="381"/>
    </location>
</feature>
<evidence type="ECO:0000256" key="7">
    <source>
        <dbReference type="ARBA" id="ARBA00022840"/>
    </source>
</evidence>
<proteinExistence type="inferred from homology"/>
<feature type="domain" description="Protein kinase" evidence="13">
    <location>
        <begin position="4"/>
        <end position="234"/>
    </location>
</feature>
<feature type="region of interest" description="Disordered" evidence="12">
    <location>
        <begin position="359"/>
        <end position="381"/>
    </location>
</feature>
<name>A0AAV7CJ33_ENGPU</name>
<sequence>MNNYEIIRMIGEGAFGKAFLAKGKKDNIQCVIKEVNLSKMARKEKEASHKEVTLLAKMNHPNIVKFFTSIEELNNLYIVMEYCDGGDLMKRIDKQRGALFDEDQILNWFVQISLGLKHIHDRKVLHRDIKAQNIFLANNGTLAKLGDFGIARMLNNTMELARTCVGTPYYLSPEICENRPYNNKTQLVLKICRGRYEPLSIKYSYDLRTLISQLFKISPRDRPSITSILKKPFLEKRISNFLSPKLMEEEFGHTVLHRNKPLPVKQAHGPVTPKPNPAPRNVRNRVQEFHPPRHKVAPLPWRAENVHRNEWKPPSRLQNHSPAKPPAHYYGQRMEERASPGRIQGHYEHYYDRLNNIQHRPHGYQPQYGAQGNQRVASPQQQWNDYLQRKQEAEQIKIKVEKQL</sequence>
<evidence type="ECO:0000256" key="5">
    <source>
        <dbReference type="ARBA" id="ARBA00022741"/>
    </source>
</evidence>
<dbReference type="FunFam" id="3.30.200.20:FF:000097">
    <property type="entry name" value="Probable serine/threonine-protein kinase nek1"/>
    <property type="match status" value="1"/>
</dbReference>
<evidence type="ECO:0000313" key="14">
    <source>
        <dbReference type="EMBL" id="KAG8585054.1"/>
    </source>
</evidence>
<dbReference type="Pfam" id="PF00069">
    <property type="entry name" value="Pkinase"/>
    <property type="match status" value="1"/>
</dbReference>
<keyword evidence="15" id="KW-1185">Reference proteome</keyword>
<dbReference type="PANTHER" id="PTHR44899">
    <property type="entry name" value="CAMK FAMILY PROTEIN KINASE"/>
    <property type="match status" value="1"/>
</dbReference>
<comment type="catalytic activity">
    <reaction evidence="8">
        <text>L-threonyl-[protein] + ATP = O-phospho-L-threonyl-[protein] + ADP + H(+)</text>
        <dbReference type="Rhea" id="RHEA:46608"/>
        <dbReference type="Rhea" id="RHEA-COMP:11060"/>
        <dbReference type="Rhea" id="RHEA-COMP:11605"/>
        <dbReference type="ChEBI" id="CHEBI:15378"/>
        <dbReference type="ChEBI" id="CHEBI:30013"/>
        <dbReference type="ChEBI" id="CHEBI:30616"/>
        <dbReference type="ChEBI" id="CHEBI:61977"/>
        <dbReference type="ChEBI" id="CHEBI:456216"/>
        <dbReference type="EC" id="2.7.11.1"/>
    </reaction>
</comment>
<reference evidence="14" key="1">
    <citation type="thesis" date="2020" institute="ProQuest LLC" country="789 East Eisenhower Parkway, Ann Arbor, MI, USA">
        <title>Comparative Genomics and Chromosome Evolution.</title>
        <authorList>
            <person name="Mudd A.B."/>
        </authorList>
    </citation>
    <scope>NUCLEOTIDE SEQUENCE</scope>
    <source>
        <strain evidence="14">237g6f4</strain>
        <tissue evidence="14">Blood</tissue>
    </source>
</reference>
<dbReference type="PROSITE" id="PS00107">
    <property type="entry name" value="PROTEIN_KINASE_ATP"/>
    <property type="match status" value="1"/>
</dbReference>
<keyword evidence="5 10" id="KW-0547">Nucleotide-binding</keyword>
<dbReference type="GO" id="GO:0005524">
    <property type="term" value="F:ATP binding"/>
    <property type="evidence" value="ECO:0007669"/>
    <property type="project" value="UniProtKB-UniRule"/>
</dbReference>
<evidence type="ECO:0000256" key="9">
    <source>
        <dbReference type="ARBA" id="ARBA00048679"/>
    </source>
</evidence>
<protein>
    <recommendedName>
        <fullName evidence="2">non-specific serine/threonine protein kinase</fullName>
        <ecNumber evidence="2">2.7.11.1</ecNumber>
    </recommendedName>
</protein>
<keyword evidence="4" id="KW-0808">Transferase</keyword>
<evidence type="ECO:0000256" key="1">
    <source>
        <dbReference type="ARBA" id="ARBA00010886"/>
    </source>
</evidence>
<keyword evidence="3 11" id="KW-0723">Serine/threonine-protein kinase</keyword>
<evidence type="ECO:0000256" key="12">
    <source>
        <dbReference type="SAM" id="MobiDB-lite"/>
    </source>
</evidence>
<dbReference type="SMART" id="SM00220">
    <property type="entry name" value="S_TKc"/>
    <property type="match status" value="1"/>
</dbReference>
<dbReference type="InterPro" id="IPR017441">
    <property type="entry name" value="Protein_kinase_ATP_BS"/>
</dbReference>
<dbReference type="PANTHER" id="PTHR44899:SF1">
    <property type="entry name" value="SERINE_THREONINE-PROTEIN KINASE NEK5"/>
    <property type="match status" value="1"/>
</dbReference>
<gene>
    <name evidence="14" type="ORF">GDO81_004877</name>
</gene>
<keyword evidence="6" id="KW-0418">Kinase</keyword>
<dbReference type="InterPro" id="IPR051131">
    <property type="entry name" value="NEK_Ser/Thr_kinase_NIMA"/>
</dbReference>